<evidence type="ECO:0000313" key="1">
    <source>
        <dbReference type="EMBL" id="MCX9004787.1"/>
    </source>
</evidence>
<proteinExistence type="predicted"/>
<gene>
    <name evidence="1" type="ORF">NLN86_24555</name>
</gene>
<protein>
    <submittedName>
        <fullName evidence="1">Uncharacterized protein</fullName>
    </submittedName>
</protein>
<dbReference type="RefSeq" id="WP_006324787.1">
    <property type="nucleotide sequence ID" value="NZ_JANDBG010000044.1"/>
</dbReference>
<dbReference type="PROSITE" id="PS51257">
    <property type="entry name" value="PROKAR_LIPOPROTEIN"/>
    <property type="match status" value="1"/>
</dbReference>
<evidence type="ECO:0000313" key="2">
    <source>
        <dbReference type="Proteomes" id="UP001207430"/>
    </source>
</evidence>
<dbReference type="AlphaFoldDB" id="A0AAW5W7W8"/>
<comment type="caution">
    <text evidence="1">The sequence shown here is derived from an EMBL/GenBank/DDBJ whole genome shotgun (WGS) entry which is preliminary data.</text>
</comment>
<sequence length="50" mass="5520">MYVAQGRDCVTVTPALTLACEVLPQYRHDASSLNFLCSAFSAMLLSYAQY</sequence>
<name>A0AAW5W7W8_9ENTR</name>
<reference evidence="1" key="1">
    <citation type="submission" date="2022-07" db="EMBL/GenBank/DDBJ databases">
        <title>Genome Sequence of Citrobacter portucalensis from Edible Snails.</title>
        <authorList>
            <person name="Okafor A.C."/>
            <person name="Ogbo F.C."/>
            <person name="Ruppitsch W."/>
            <person name="Allerberger F."/>
        </authorList>
    </citation>
    <scope>NUCLEOTIDE SEQUENCE</scope>
    <source>
        <strain evidence="1">Igbk 7</strain>
    </source>
</reference>
<dbReference type="EMBL" id="JANDBG010000044">
    <property type="protein sequence ID" value="MCX9004787.1"/>
    <property type="molecule type" value="Genomic_DNA"/>
</dbReference>
<accession>A0AAW5W7W8</accession>
<dbReference type="Proteomes" id="UP001207430">
    <property type="component" value="Unassembled WGS sequence"/>
</dbReference>
<organism evidence="1 2">
    <name type="scientific">Citrobacter portucalensis</name>
    <dbReference type="NCBI Taxonomy" id="1639133"/>
    <lineage>
        <taxon>Bacteria</taxon>
        <taxon>Pseudomonadati</taxon>
        <taxon>Pseudomonadota</taxon>
        <taxon>Gammaproteobacteria</taxon>
        <taxon>Enterobacterales</taxon>
        <taxon>Enterobacteriaceae</taxon>
        <taxon>Citrobacter</taxon>
        <taxon>Citrobacter freundii complex</taxon>
    </lineage>
</organism>